<reference evidence="1 2" key="1">
    <citation type="submission" date="2024-07" db="EMBL/GenBank/DDBJ databases">
        <authorList>
            <person name="Akdeniz Z."/>
        </authorList>
    </citation>
    <scope>NUCLEOTIDE SEQUENCE [LARGE SCALE GENOMIC DNA]</scope>
</reference>
<protein>
    <submittedName>
        <fullName evidence="1">Hypothetical_protein</fullName>
    </submittedName>
</protein>
<proteinExistence type="predicted"/>
<sequence length="142" mass="16894">MQLGQIGCGRQNPQIQSAELASSRIRMAKGMPSTSLQDWKAVTALLFPQKCRWYIFRLYIIIHWTVKIYRSSEFNILNTQYICNNRTIIYFMDSICTLILLQHHENNILFIALQTRYRLSQNLLNQIHHRWRDPQMALKIII</sequence>
<evidence type="ECO:0000313" key="1">
    <source>
        <dbReference type="EMBL" id="CAL5988922.1"/>
    </source>
</evidence>
<name>A0ABP1HAT4_9EUKA</name>
<comment type="caution">
    <text evidence="1">The sequence shown here is derived from an EMBL/GenBank/DDBJ whole genome shotgun (WGS) entry which is preliminary data.</text>
</comment>
<accession>A0ABP1HAT4</accession>
<keyword evidence="2" id="KW-1185">Reference proteome</keyword>
<dbReference type="EMBL" id="CAXDID020000023">
    <property type="protein sequence ID" value="CAL5988922.1"/>
    <property type="molecule type" value="Genomic_DNA"/>
</dbReference>
<gene>
    <name evidence="1" type="ORF">HINF_LOCUS10608</name>
</gene>
<organism evidence="1 2">
    <name type="scientific">Hexamita inflata</name>
    <dbReference type="NCBI Taxonomy" id="28002"/>
    <lineage>
        <taxon>Eukaryota</taxon>
        <taxon>Metamonada</taxon>
        <taxon>Diplomonadida</taxon>
        <taxon>Hexamitidae</taxon>
        <taxon>Hexamitinae</taxon>
        <taxon>Hexamita</taxon>
    </lineage>
</organism>
<dbReference type="Proteomes" id="UP001642409">
    <property type="component" value="Unassembled WGS sequence"/>
</dbReference>
<evidence type="ECO:0000313" key="2">
    <source>
        <dbReference type="Proteomes" id="UP001642409"/>
    </source>
</evidence>